<proteinExistence type="predicted"/>
<reference evidence="2 3" key="1">
    <citation type="submission" date="2024-02" db="EMBL/GenBank/DDBJ databases">
        <title>A draft genome for the cacao thread blight pathogen Marasmius crinis-equi.</title>
        <authorList>
            <person name="Cohen S.P."/>
            <person name="Baruah I.K."/>
            <person name="Amoako-Attah I."/>
            <person name="Bukari Y."/>
            <person name="Meinhardt L.W."/>
            <person name="Bailey B.A."/>
        </authorList>
    </citation>
    <scope>NUCLEOTIDE SEQUENCE [LARGE SCALE GENOMIC DNA]</scope>
    <source>
        <strain evidence="2 3">GH-76</strain>
    </source>
</reference>
<organism evidence="2 3">
    <name type="scientific">Marasmius crinis-equi</name>
    <dbReference type="NCBI Taxonomy" id="585013"/>
    <lineage>
        <taxon>Eukaryota</taxon>
        <taxon>Fungi</taxon>
        <taxon>Dikarya</taxon>
        <taxon>Basidiomycota</taxon>
        <taxon>Agaricomycotina</taxon>
        <taxon>Agaricomycetes</taxon>
        <taxon>Agaricomycetidae</taxon>
        <taxon>Agaricales</taxon>
        <taxon>Marasmiineae</taxon>
        <taxon>Marasmiaceae</taxon>
        <taxon>Marasmius</taxon>
    </lineage>
</organism>
<name>A0ABR3F9P7_9AGAR</name>
<sequence length="248" mass="26853">MSFSSLLQVSLIAFTLVLSTPANATPFPASSFLPAVYRRSANVDSLNISYPFARSLHWTTNETATDDRVFLSSSPPEKRDVLGLGDLDLLVLGRSHLTDFNDCASNHEDTDLARSDCATSVSSAQLVLQSVSDSLRPMAAHYGHANYDRNDELETFLKHLVDYLKDLLKEIALAVKHDCLFGPILYPTVVEVKCIVEELLDGSENITDACLNDLKALLKLCGCGADVGGLCLDLLTNGLLPGLLPGLL</sequence>
<accession>A0ABR3F9P7</accession>
<dbReference type="EMBL" id="JBAHYK010000711">
    <property type="protein sequence ID" value="KAL0571818.1"/>
    <property type="molecule type" value="Genomic_DNA"/>
</dbReference>
<feature type="signal peptide" evidence="1">
    <location>
        <begin position="1"/>
        <end position="24"/>
    </location>
</feature>
<keyword evidence="1" id="KW-0732">Signal</keyword>
<evidence type="ECO:0000256" key="1">
    <source>
        <dbReference type="SAM" id="SignalP"/>
    </source>
</evidence>
<comment type="caution">
    <text evidence="2">The sequence shown here is derived from an EMBL/GenBank/DDBJ whole genome shotgun (WGS) entry which is preliminary data.</text>
</comment>
<evidence type="ECO:0000313" key="3">
    <source>
        <dbReference type="Proteomes" id="UP001465976"/>
    </source>
</evidence>
<keyword evidence="3" id="KW-1185">Reference proteome</keyword>
<gene>
    <name evidence="2" type="ORF">V5O48_010148</name>
</gene>
<feature type="chain" id="PRO_5046190372" description="Secreted protein" evidence="1">
    <location>
        <begin position="25"/>
        <end position="248"/>
    </location>
</feature>
<evidence type="ECO:0000313" key="2">
    <source>
        <dbReference type="EMBL" id="KAL0571818.1"/>
    </source>
</evidence>
<evidence type="ECO:0008006" key="4">
    <source>
        <dbReference type="Google" id="ProtNLM"/>
    </source>
</evidence>
<protein>
    <recommendedName>
        <fullName evidence="4">Secreted protein</fullName>
    </recommendedName>
</protein>
<dbReference type="Proteomes" id="UP001465976">
    <property type="component" value="Unassembled WGS sequence"/>
</dbReference>